<dbReference type="Pfam" id="PF08264">
    <property type="entry name" value="Anticodon_1"/>
    <property type="match status" value="1"/>
</dbReference>
<keyword evidence="5 15" id="KW-0963">Cytoplasm</keyword>
<dbReference type="FunFam" id="3.40.50.620:FF:000063">
    <property type="entry name" value="Isoleucine--tRNA ligase"/>
    <property type="match status" value="1"/>
</dbReference>
<dbReference type="PRINTS" id="PR00984">
    <property type="entry name" value="TRNASYNTHILE"/>
</dbReference>
<evidence type="ECO:0000256" key="6">
    <source>
        <dbReference type="ARBA" id="ARBA00022598"/>
    </source>
</evidence>
<sequence length="1088" mass="122469">MTDVNSVRPDDCRQYNSVPPQIDLPAMDHEIMDLWAREHTFEKTLEATKDGQPWTFFEGPPTANGQPGTHHVEARVFKDVFPRFKTMQGFRVDRKAGWDCHGLPVELAVEKELGFSGKPDIEKYGVEPFNAKCRESVTRHVDAFSELTERMGYWVNMDEAYWTMNPSYVESVWWGLKRIWDKGLLGEDHRVAPYCPRCGTTLSDHELAQGYQDDRDPSIFVRFPVTSGPLAGRAKLLVWTTTPWTLLSNTAVAVHPEVRYVVAHQNPVPEGSDAVATTSGDDPFSEDLVIAEPLFEKVLGEGWSLTGESFMGTEMEFWAYERPYDFLEWPRTERVTTDGRPTPADANFVVLADYVTTEDGTGLVHQAPAFGADDLLTCRRYGLPLVNPIRPDGTFDESVPMVGGQFFKTADKPLCDDLDKRGILFRLEMHWHSYPHCWRCDTHLIYYAQPSWYIRTTRVKEQLLEQNEGTTWYPETIKHGRFGDWLENNIDWAVSRSRYWGTPLPLWRNDDDPSDVICVESLAELSQYAGRDLTGMDPHRPFIDEVTLTRDGHTYHRVPEVADAWLDSGSMPFAQWGYPHVPGSKEKFEAHYPGDFICEAIDQTRGWFYTMMAVGTLVLDESSYRNVLCLGHILAEDGRKMSKHLGNILLPIPLMDKHGADAVRWFMAADGSPWSARRVGDETIQETVRKVLLTYWNTVSFHALYARANGWSPATAPAAPAVAGRHVLDRWLVSATNVLVREVTEALNNFDTQRTGTLIAQFVDEMSNWYVRRSRRRFWDGDQSALWTLHETLETLTRLMAPMVPFITERVWQDLFVTTNPGGPTSVHLSTWPVADESVIDESLTESMDLARRIVELGRGARAEARAKIRQPLSRALISGAALAKLDEDLQAEIRSELNVMALDSFTAAGDLVDHSAKGNFRALGKKYAKATPKVAAAIAAADPEWLTSELASHGSVELEVPEVEGGRAVVTADEVIVSERPREGWSVLNEQGETVALDLEITPELARAGQAREVIRFIQDSRKKAGLDVSDRICLSWQADGELAVAIEEHLDEITGEVLATSANRGEADEQWSRDEELGLAVKVEKV</sequence>
<evidence type="ECO:0000313" key="19">
    <source>
        <dbReference type="Proteomes" id="UP000259211"/>
    </source>
</evidence>
<dbReference type="GO" id="GO:0000049">
    <property type="term" value="F:tRNA binding"/>
    <property type="evidence" value="ECO:0007669"/>
    <property type="project" value="InterPro"/>
</dbReference>
<gene>
    <name evidence="15" type="primary">ileS</name>
    <name evidence="18" type="ORF">CHT91_12270</name>
</gene>
<comment type="subunit">
    <text evidence="4 15">Monomer.</text>
</comment>
<dbReference type="AlphaFoldDB" id="A0A3E2D9E7"/>
<dbReference type="CDD" id="cd07961">
    <property type="entry name" value="Anticodon_Ia_Ile_ABEc"/>
    <property type="match status" value="1"/>
</dbReference>
<dbReference type="GO" id="GO:0004822">
    <property type="term" value="F:isoleucine-tRNA ligase activity"/>
    <property type="evidence" value="ECO:0007669"/>
    <property type="project" value="UniProtKB-UniRule"/>
</dbReference>
<dbReference type="HAMAP" id="MF_02003">
    <property type="entry name" value="Ile_tRNA_synth_type2"/>
    <property type="match status" value="1"/>
</dbReference>
<feature type="binding site" evidence="15">
    <location>
        <position position="643"/>
    </location>
    <ligand>
        <name>ATP</name>
        <dbReference type="ChEBI" id="CHEBI:30616"/>
    </ligand>
</feature>
<dbReference type="Gene3D" id="1.10.730.10">
    <property type="entry name" value="Isoleucyl-tRNA Synthetase, Domain 1"/>
    <property type="match status" value="1"/>
</dbReference>
<dbReference type="Proteomes" id="UP000259211">
    <property type="component" value="Unassembled WGS sequence"/>
</dbReference>
<keyword evidence="8 15" id="KW-0547">Nucleotide-binding</keyword>
<dbReference type="GO" id="GO:0005524">
    <property type="term" value="F:ATP binding"/>
    <property type="evidence" value="ECO:0007669"/>
    <property type="project" value="UniProtKB-UniRule"/>
</dbReference>
<dbReference type="Pfam" id="PF19302">
    <property type="entry name" value="DUF5915"/>
    <property type="match status" value="1"/>
</dbReference>
<evidence type="ECO:0000313" key="18">
    <source>
        <dbReference type="EMBL" id="RFT42039.1"/>
    </source>
</evidence>
<dbReference type="PANTHER" id="PTHR42780:SF1">
    <property type="entry name" value="ISOLEUCINE--TRNA LIGASE, CYTOPLASMIC"/>
    <property type="match status" value="1"/>
</dbReference>
<dbReference type="InterPro" id="IPR009008">
    <property type="entry name" value="Val/Leu/Ile-tRNA-synth_edit"/>
</dbReference>
<dbReference type="EC" id="6.1.1.5" evidence="15"/>
<comment type="function">
    <text evidence="13 15">Catalyzes the attachment of isoleucine to tRNA(Ile). As IleRS can inadvertently accommodate and process structurally similar amino acids such as valine, to avoid such errors it has two additional distinct tRNA(Ile)-dependent editing activities. One activity is designated as 'pretransfer' editing and involves the hydrolysis of activated Val-AMP. The other activity is designated 'posttransfer' editing and involves deacylation of mischarged Val-tRNA(Ile).</text>
</comment>
<evidence type="ECO:0000256" key="9">
    <source>
        <dbReference type="ARBA" id="ARBA00022833"/>
    </source>
</evidence>
<evidence type="ECO:0000256" key="15">
    <source>
        <dbReference type="HAMAP-Rule" id="MF_02003"/>
    </source>
</evidence>
<proteinExistence type="inferred from homology"/>
<dbReference type="Pfam" id="PF00133">
    <property type="entry name" value="tRNA-synt_1"/>
    <property type="match status" value="1"/>
</dbReference>
<feature type="domain" description="Methionyl/Valyl/Leucyl/Isoleucyl-tRNA synthetase anticodon-binding" evidence="17">
    <location>
        <begin position="729"/>
        <end position="874"/>
    </location>
</feature>
<dbReference type="SUPFAM" id="SSF47323">
    <property type="entry name" value="Anticodon-binding domain of a subclass of class I aminoacyl-tRNA synthetases"/>
    <property type="match status" value="1"/>
</dbReference>
<dbReference type="NCBIfam" id="TIGR00392">
    <property type="entry name" value="ileS"/>
    <property type="match status" value="1"/>
</dbReference>
<evidence type="ECO:0000259" key="17">
    <source>
        <dbReference type="Pfam" id="PF08264"/>
    </source>
</evidence>
<dbReference type="InterPro" id="IPR009080">
    <property type="entry name" value="tRNAsynth_Ia_anticodon-bd"/>
</dbReference>
<dbReference type="GO" id="GO:0005737">
    <property type="term" value="C:cytoplasm"/>
    <property type="evidence" value="ECO:0007669"/>
    <property type="project" value="UniProtKB-SubCell"/>
</dbReference>
<evidence type="ECO:0000256" key="13">
    <source>
        <dbReference type="ARBA" id="ARBA00025217"/>
    </source>
</evidence>
<dbReference type="InterPro" id="IPR023586">
    <property type="entry name" value="Ile-tRNA-ligase_type2"/>
</dbReference>
<dbReference type="FunFam" id="3.40.50.620:FF:000075">
    <property type="entry name" value="Isoleucine--tRNA ligase"/>
    <property type="match status" value="1"/>
</dbReference>
<evidence type="ECO:0000256" key="2">
    <source>
        <dbReference type="ARBA" id="ARBA00004496"/>
    </source>
</evidence>
<reference evidence="18 19" key="1">
    <citation type="submission" date="2017-07" db="EMBL/GenBank/DDBJ databases">
        <authorList>
            <person name="Sun Z.S."/>
            <person name="Albrecht U."/>
            <person name="Echele G."/>
            <person name="Lee C.C."/>
        </authorList>
    </citation>
    <scope>NUCLEOTIDE SEQUENCE [LARGE SCALE GENOMIC DNA]</scope>
    <source>
        <strain evidence="18 19">P16-029</strain>
    </source>
</reference>
<evidence type="ECO:0000256" key="12">
    <source>
        <dbReference type="ARBA" id="ARBA00023146"/>
    </source>
</evidence>
<comment type="catalytic activity">
    <reaction evidence="14 15">
        <text>tRNA(Ile) + L-isoleucine + ATP = L-isoleucyl-tRNA(Ile) + AMP + diphosphate</text>
        <dbReference type="Rhea" id="RHEA:11060"/>
        <dbReference type="Rhea" id="RHEA-COMP:9666"/>
        <dbReference type="Rhea" id="RHEA-COMP:9695"/>
        <dbReference type="ChEBI" id="CHEBI:30616"/>
        <dbReference type="ChEBI" id="CHEBI:33019"/>
        <dbReference type="ChEBI" id="CHEBI:58045"/>
        <dbReference type="ChEBI" id="CHEBI:78442"/>
        <dbReference type="ChEBI" id="CHEBI:78528"/>
        <dbReference type="ChEBI" id="CHEBI:456215"/>
        <dbReference type="EC" id="6.1.1.5"/>
    </reaction>
</comment>
<evidence type="ECO:0000256" key="10">
    <source>
        <dbReference type="ARBA" id="ARBA00022840"/>
    </source>
</evidence>
<evidence type="ECO:0000256" key="1">
    <source>
        <dbReference type="ARBA" id="ARBA00001947"/>
    </source>
</evidence>
<comment type="subcellular location">
    <subcellularLocation>
        <location evidence="2 15">Cytoplasm</location>
    </subcellularLocation>
</comment>
<evidence type="ECO:0000256" key="5">
    <source>
        <dbReference type="ARBA" id="ARBA00022490"/>
    </source>
</evidence>
<dbReference type="RefSeq" id="WP_117189824.1">
    <property type="nucleotide sequence ID" value="NZ_NOWI01000016.1"/>
</dbReference>
<evidence type="ECO:0000256" key="7">
    <source>
        <dbReference type="ARBA" id="ARBA00022723"/>
    </source>
</evidence>
<comment type="cofactor">
    <cofactor evidence="1 15">
        <name>Zn(2+)</name>
        <dbReference type="ChEBI" id="CHEBI:29105"/>
    </cofactor>
</comment>
<feature type="short sequence motif" description="'HIGH' region" evidence="15">
    <location>
        <begin position="61"/>
        <end position="71"/>
    </location>
</feature>
<keyword evidence="12 15" id="KW-0030">Aminoacyl-tRNA synthetase</keyword>
<name>A0A3E2D9E7_9ACTN</name>
<dbReference type="GO" id="GO:0002161">
    <property type="term" value="F:aminoacyl-tRNA deacylase activity"/>
    <property type="evidence" value="ECO:0007669"/>
    <property type="project" value="InterPro"/>
</dbReference>
<protein>
    <recommendedName>
        <fullName evidence="15">Isoleucine--tRNA ligase</fullName>
        <ecNumber evidence="15">6.1.1.5</ecNumber>
    </recommendedName>
    <alternativeName>
        <fullName evidence="15">Isoleucyl-tRNA synthetase</fullName>
        <shortName evidence="15">IleRS</shortName>
    </alternativeName>
</protein>
<dbReference type="InterPro" id="IPR002301">
    <property type="entry name" value="Ile-tRNA-ligase"/>
</dbReference>
<evidence type="ECO:0000256" key="11">
    <source>
        <dbReference type="ARBA" id="ARBA00022917"/>
    </source>
</evidence>
<evidence type="ECO:0000256" key="14">
    <source>
        <dbReference type="ARBA" id="ARBA00048359"/>
    </source>
</evidence>
<keyword evidence="11 15" id="KW-0648">Protein biosynthesis</keyword>
<keyword evidence="7 15" id="KW-0479">Metal-binding</keyword>
<keyword evidence="10 15" id="KW-0067">ATP-binding</keyword>
<comment type="caution">
    <text evidence="18">The sequence shown here is derived from an EMBL/GenBank/DDBJ whole genome shotgun (WGS) entry which is preliminary data.</text>
</comment>
<dbReference type="InterPro" id="IPR014729">
    <property type="entry name" value="Rossmann-like_a/b/a_fold"/>
</dbReference>
<evidence type="ECO:0000256" key="4">
    <source>
        <dbReference type="ARBA" id="ARBA00011245"/>
    </source>
</evidence>
<dbReference type="SUPFAM" id="SSF50677">
    <property type="entry name" value="ValRS/IleRS/LeuRS editing domain"/>
    <property type="match status" value="1"/>
</dbReference>
<dbReference type="GO" id="GO:0006428">
    <property type="term" value="P:isoleucyl-tRNA aminoacylation"/>
    <property type="evidence" value="ECO:0007669"/>
    <property type="project" value="UniProtKB-UniRule"/>
</dbReference>
<evidence type="ECO:0000256" key="3">
    <source>
        <dbReference type="ARBA" id="ARBA00007078"/>
    </source>
</evidence>
<dbReference type="SUPFAM" id="SSF52374">
    <property type="entry name" value="Nucleotidylyl transferase"/>
    <property type="match status" value="1"/>
</dbReference>
<dbReference type="InterPro" id="IPR002300">
    <property type="entry name" value="aa-tRNA-synth_Ia"/>
</dbReference>
<dbReference type="Gene3D" id="3.90.740.10">
    <property type="entry name" value="Valyl/Leucyl/Isoleucyl-tRNA synthetase, editing domain"/>
    <property type="match status" value="1"/>
</dbReference>
<dbReference type="InterPro" id="IPR033709">
    <property type="entry name" value="Anticodon_Ile_ABEc"/>
</dbReference>
<dbReference type="PANTHER" id="PTHR42780">
    <property type="entry name" value="SOLEUCYL-TRNA SYNTHETASE"/>
    <property type="match status" value="1"/>
</dbReference>
<accession>A0A3E2D9E7</accession>
<organism evidence="18 19">
    <name type="scientific">Cutibacterium avidum</name>
    <dbReference type="NCBI Taxonomy" id="33010"/>
    <lineage>
        <taxon>Bacteria</taxon>
        <taxon>Bacillati</taxon>
        <taxon>Actinomycetota</taxon>
        <taxon>Actinomycetes</taxon>
        <taxon>Propionibacteriales</taxon>
        <taxon>Propionibacteriaceae</taxon>
        <taxon>Cutibacterium</taxon>
    </lineage>
</organism>
<comment type="domain">
    <text evidence="15">IleRS has two distinct active sites: one for aminoacylation and one for editing. The misactivated valine is translocated from the active site to the editing site, which sterically excludes the correctly activated isoleucine. The single editing site contains two valyl binding pockets, one specific for each substrate (Val-AMP or Val-tRNA(Ile)).</text>
</comment>
<evidence type="ECO:0000259" key="16">
    <source>
        <dbReference type="Pfam" id="PF00133"/>
    </source>
</evidence>
<keyword evidence="9 15" id="KW-0862">Zinc</keyword>
<dbReference type="EMBL" id="NOWI01000016">
    <property type="protein sequence ID" value="RFT42039.1"/>
    <property type="molecule type" value="Genomic_DNA"/>
</dbReference>
<keyword evidence="6 15" id="KW-0436">Ligase</keyword>
<dbReference type="Gene3D" id="3.40.50.620">
    <property type="entry name" value="HUPs"/>
    <property type="match status" value="2"/>
</dbReference>
<feature type="short sequence motif" description="'KMSKS' region" evidence="15">
    <location>
        <begin position="640"/>
        <end position="644"/>
    </location>
</feature>
<comment type="similarity">
    <text evidence="3 15">Belongs to the class-I aminoacyl-tRNA synthetase family. IleS type 2 subfamily.</text>
</comment>
<dbReference type="InterPro" id="IPR013155">
    <property type="entry name" value="M/V/L/I-tRNA-synth_anticd-bd"/>
</dbReference>
<feature type="domain" description="Aminoacyl-tRNA synthetase class Ia" evidence="16">
    <location>
        <begin position="31"/>
        <end position="668"/>
    </location>
</feature>
<dbReference type="GO" id="GO:0008270">
    <property type="term" value="F:zinc ion binding"/>
    <property type="evidence" value="ECO:0007669"/>
    <property type="project" value="UniProtKB-UniRule"/>
</dbReference>
<evidence type="ECO:0000256" key="8">
    <source>
        <dbReference type="ARBA" id="ARBA00022741"/>
    </source>
</evidence>